<feature type="region of interest" description="Disordered" evidence="1">
    <location>
        <begin position="1"/>
        <end position="303"/>
    </location>
</feature>
<comment type="caution">
    <text evidence="2">The sequence shown here is derived from an EMBL/GenBank/DDBJ whole genome shotgun (WGS) entry which is preliminary data.</text>
</comment>
<feature type="region of interest" description="Disordered" evidence="1">
    <location>
        <begin position="327"/>
        <end position="406"/>
    </location>
</feature>
<gene>
    <name evidence="2" type="ORF">E0Z10_g157</name>
</gene>
<keyword evidence="3" id="KW-1185">Reference proteome</keyword>
<dbReference type="Proteomes" id="UP000297716">
    <property type="component" value="Unassembled WGS sequence"/>
</dbReference>
<feature type="compositionally biased region" description="Polar residues" evidence="1">
    <location>
        <begin position="216"/>
        <end position="231"/>
    </location>
</feature>
<organism evidence="2 3">
    <name type="scientific">Xylaria hypoxylon</name>
    <dbReference type="NCBI Taxonomy" id="37992"/>
    <lineage>
        <taxon>Eukaryota</taxon>
        <taxon>Fungi</taxon>
        <taxon>Dikarya</taxon>
        <taxon>Ascomycota</taxon>
        <taxon>Pezizomycotina</taxon>
        <taxon>Sordariomycetes</taxon>
        <taxon>Xylariomycetidae</taxon>
        <taxon>Xylariales</taxon>
        <taxon>Xylariaceae</taxon>
        <taxon>Xylaria</taxon>
    </lineage>
</organism>
<proteinExistence type="predicted"/>
<evidence type="ECO:0000256" key="1">
    <source>
        <dbReference type="SAM" id="MobiDB-lite"/>
    </source>
</evidence>
<feature type="compositionally biased region" description="Pro residues" evidence="1">
    <location>
        <begin position="161"/>
        <end position="175"/>
    </location>
</feature>
<feature type="compositionally biased region" description="Low complexity" evidence="1">
    <location>
        <begin position="176"/>
        <end position="193"/>
    </location>
</feature>
<feature type="compositionally biased region" description="Pro residues" evidence="1">
    <location>
        <begin position="102"/>
        <end position="115"/>
    </location>
</feature>
<feature type="compositionally biased region" description="Pro residues" evidence="1">
    <location>
        <begin position="35"/>
        <end position="46"/>
    </location>
</feature>
<feature type="compositionally biased region" description="Low complexity" evidence="1">
    <location>
        <begin position="145"/>
        <end position="160"/>
    </location>
</feature>
<sequence>MSRSTSNQRPPPLPPRSPRPPVTGYAPSPQHSIPSFPPPPPGPPPRTSAVSSRPVGPPPPLPPRPSGYEIRTPSNPSTPLTHPPSAIYSPSSPTSQASPYFILPPPPPLGPPPPYTASVADVSLSPHHQPHPEQLTGLNSAYSFPSSPVSGVPSPTTWTKFPPPPPGPPPQPSPHLSPGIPQYSSSSSRPLSPAGAPVGLSTSQSSSGPNKHEDNTISISQTHNNDFQVPTSPGGKPYTHQQPISTLETSPRTSNNSHSKKPSLEEHGTPTSSSGAPFDQTAHSETEPFHGISSTVSPQISSSTQYPSFEASFQSLHLTSVPSIPPKAPLAPSITQNHPGESAASISGSPSGYSHSTYQVQAHPNYNPASNAGPLAFDAQPTTVNHPAPPQGLVPQAHPTPQRGPTPRVVTSCLDIPITFSTDWYWHPEASDYLICSRCYVDNIHASKYQDEFQSARFSDGKPRTCRFSKPRMKDHLYKEALASGSLREALDWMRRRSTILDCKGVDGVKGASARGITWYTARSNEIPKFLSCQACYEDKLTTKQFVNRFGVHTESQPADAVWACDMPVPFIEREYEEKGKTNDWQGFVAEAKARISTHPCPQGKRIVPYGRNWFVPKAGPQGLVLCAACYCDHVIHSGEESKWEIAQGLTRSGDHKVRCARGVFNIRILMAQAHEKKDFALFWNTVDKLDREKACDDGGIVDGVWYTFPSNPKDFGVCGACYVGILEPLGVSRFWVPKPGVPAGAKLLCCLNIGHPKLSKFVPRLLEMYFTLDPKALDEYASVYAAIPPCPRDEDKRDRRWYGWKDCTICPECYLDFARHSRLDKLMELRDTLLAENRMCEMYSPRMRKLYTECGSTNPPNLKPLLEYSAQRRQVYVETVPQIRMVLSQQRMALEQQKFLNTTSSHHMVAGQLEQTTYGTPSLYSAPGVGSGFANMNALQGAAYAQQAMGATASIGGGHILAVQQLEQRWRAVE</sequence>
<reference evidence="2 3" key="1">
    <citation type="submission" date="2019-03" db="EMBL/GenBank/DDBJ databases">
        <title>Draft genome sequence of Xylaria hypoxylon DSM 108379, a ubiquitous saprotrophic-parasitic fungi on hardwood.</title>
        <authorList>
            <person name="Buettner E."/>
            <person name="Leonhardt S."/>
            <person name="Gebauer A.M."/>
            <person name="Liers C."/>
            <person name="Hofrichter M."/>
            <person name="Kellner H."/>
        </authorList>
    </citation>
    <scope>NUCLEOTIDE SEQUENCE [LARGE SCALE GENOMIC DNA]</scope>
    <source>
        <strain evidence="2 3">DSM 108379</strain>
    </source>
</reference>
<name>A0A4Z0Z9Q8_9PEZI</name>
<feature type="compositionally biased region" description="Polar residues" evidence="1">
    <location>
        <begin position="239"/>
        <end position="257"/>
    </location>
</feature>
<protein>
    <submittedName>
        <fullName evidence="2">Uncharacterized protein</fullName>
    </submittedName>
</protein>
<dbReference type="AlphaFoldDB" id="A0A4Z0Z9Q8"/>
<dbReference type="EMBL" id="SKBN01000002">
    <property type="protein sequence ID" value="TGJ88600.1"/>
    <property type="molecule type" value="Genomic_DNA"/>
</dbReference>
<feature type="compositionally biased region" description="Low complexity" evidence="1">
    <location>
        <begin position="292"/>
        <end position="303"/>
    </location>
</feature>
<feature type="compositionally biased region" description="Pro residues" evidence="1">
    <location>
        <begin position="55"/>
        <end position="65"/>
    </location>
</feature>
<evidence type="ECO:0000313" key="3">
    <source>
        <dbReference type="Proteomes" id="UP000297716"/>
    </source>
</evidence>
<evidence type="ECO:0000313" key="2">
    <source>
        <dbReference type="EMBL" id="TGJ88600.1"/>
    </source>
</evidence>
<dbReference type="OrthoDB" id="5324692at2759"/>
<dbReference type="STRING" id="37992.A0A4Z0Z9Q8"/>
<feature type="compositionally biased region" description="Low complexity" evidence="1">
    <location>
        <begin position="342"/>
        <end position="356"/>
    </location>
</feature>
<feature type="compositionally biased region" description="Polar residues" evidence="1">
    <location>
        <begin position="200"/>
        <end position="209"/>
    </location>
</feature>
<feature type="compositionally biased region" description="Pro residues" evidence="1">
    <location>
        <begin position="9"/>
        <end position="21"/>
    </location>
</feature>
<feature type="compositionally biased region" description="Polar residues" evidence="1">
    <location>
        <begin position="357"/>
        <end position="370"/>
    </location>
</feature>
<feature type="compositionally biased region" description="Polar residues" evidence="1">
    <location>
        <begin position="88"/>
        <end position="98"/>
    </location>
</feature>
<accession>A0A4Z0Z9Q8</accession>